<sequence length="82" mass="9403">MILKLIGAVILVIVATIAVLFAITFMQTVSKLNHFRADCRRLSENRFTGETAWHCNDDITYFKDRNGQLISRVGNRNSRPTY</sequence>
<evidence type="ECO:0000313" key="2">
    <source>
        <dbReference type="EMBL" id="MET4721653.1"/>
    </source>
</evidence>
<organism evidence="2 3">
    <name type="scientific">Bradyrhizobium japonicum</name>
    <dbReference type="NCBI Taxonomy" id="375"/>
    <lineage>
        <taxon>Bacteria</taxon>
        <taxon>Pseudomonadati</taxon>
        <taxon>Pseudomonadota</taxon>
        <taxon>Alphaproteobacteria</taxon>
        <taxon>Hyphomicrobiales</taxon>
        <taxon>Nitrobacteraceae</taxon>
        <taxon>Bradyrhizobium</taxon>
    </lineage>
</organism>
<keyword evidence="1" id="KW-0812">Transmembrane</keyword>
<keyword evidence="3" id="KW-1185">Reference proteome</keyword>
<dbReference type="Proteomes" id="UP001549291">
    <property type="component" value="Unassembled WGS sequence"/>
</dbReference>
<evidence type="ECO:0000256" key="1">
    <source>
        <dbReference type="SAM" id="Phobius"/>
    </source>
</evidence>
<proteinExistence type="predicted"/>
<evidence type="ECO:0000313" key="3">
    <source>
        <dbReference type="Proteomes" id="UP001549291"/>
    </source>
</evidence>
<gene>
    <name evidence="2" type="ORF">ABIF63_005759</name>
</gene>
<reference evidence="2 3" key="1">
    <citation type="submission" date="2024-06" db="EMBL/GenBank/DDBJ databases">
        <title>Genomic Encyclopedia of Type Strains, Phase V (KMG-V): Genome sequencing to study the core and pangenomes of soil and plant-associated prokaryotes.</title>
        <authorList>
            <person name="Whitman W."/>
        </authorList>
    </citation>
    <scope>NUCLEOTIDE SEQUENCE [LARGE SCALE GENOMIC DNA]</scope>
    <source>
        <strain evidence="2 3">USDA 160</strain>
    </source>
</reference>
<feature type="transmembrane region" description="Helical" evidence="1">
    <location>
        <begin position="6"/>
        <end position="26"/>
    </location>
</feature>
<name>A0ABV2RXJ5_BRAJP</name>
<protein>
    <submittedName>
        <fullName evidence="2">Uncharacterized protein</fullName>
    </submittedName>
</protein>
<keyword evidence="1" id="KW-1133">Transmembrane helix</keyword>
<comment type="caution">
    <text evidence="2">The sequence shown here is derived from an EMBL/GenBank/DDBJ whole genome shotgun (WGS) entry which is preliminary data.</text>
</comment>
<keyword evidence="1" id="KW-0472">Membrane</keyword>
<accession>A0ABV2RXJ5</accession>
<dbReference type="EMBL" id="JBEPTQ010000002">
    <property type="protein sequence ID" value="MET4721653.1"/>
    <property type="molecule type" value="Genomic_DNA"/>
</dbReference>